<reference evidence="2 3" key="1">
    <citation type="submission" date="2019-06" db="EMBL/GenBank/DDBJ databases">
        <title>Genomic Encyclopedia of Type Strains, Phase IV (KMG-V): Genome sequencing to study the core and pangenomes of soil and plant-associated prokaryotes.</title>
        <authorList>
            <person name="Whitman W."/>
        </authorList>
    </citation>
    <scope>NUCLEOTIDE SEQUENCE [LARGE SCALE GENOMIC DNA]</scope>
    <source>
        <strain evidence="2 3">BR 510</strain>
    </source>
</reference>
<dbReference type="Proteomes" id="UP000319949">
    <property type="component" value="Unassembled WGS sequence"/>
</dbReference>
<dbReference type="RefSeq" id="WP_145662768.1">
    <property type="nucleotide sequence ID" value="NZ_VITK01000004.1"/>
</dbReference>
<accession>A0A560DPY0</accession>
<dbReference type="AlphaFoldDB" id="A0A560DPY0"/>
<evidence type="ECO:0000313" key="3">
    <source>
        <dbReference type="Proteomes" id="UP000319949"/>
    </source>
</evidence>
<organism evidence="2 3">
    <name type="scientific">Bradyrhizobium stylosanthis</name>
    <dbReference type="NCBI Taxonomy" id="1803665"/>
    <lineage>
        <taxon>Bacteria</taxon>
        <taxon>Pseudomonadati</taxon>
        <taxon>Pseudomonadota</taxon>
        <taxon>Alphaproteobacteria</taxon>
        <taxon>Hyphomicrobiales</taxon>
        <taxon>Nitrobacteraceae</taxon>
        <taxon>Bradyrhizobium</taxon>
    </lineage>
</organism>
<gene>
    <name evidence="2" type="ORF">FBZ96_104133</name>
</gene>
<comment type="caution">
    <text evidence="2">The sequence shown here is derived from an EMBL/GenBank/DDBJ whole genome shotgun (WGS) entry which is preliminary data.</text>
</comment>
<protein>
    <submittedName>
        <fullName evidence="2">Uncharacterized protein</fullName>
    </submittedName>
</protein>
<feature type="region of interest" description="Disordered" evidence="1">
    <location>
        <begin position="1"/>
        <end position="22"/>
    </location>
</feature>
<dbReference type="STRING" id="1803665.GCA_001641335_08032"/>
<dbReference type="OrthoDB" id="8242888at2"/>
<feature type="compositionally biased region" description="Basic and acidic residues" evidence="1">
    <location>
        <begin position="1"/>
        <end position="11"/>
    </location>
</feature>
<sequence length="185" mass="19759">MGPFERARADGGEAAVNPRRRRGNDGFTMRNAVFALLFSLLAGCGGTRLALQSEAEESSVNLADALADCRNGFPDQIAQAVPRADCIVKATELSVRPGLRFPELLDRENMLRKALAAQVAAGNVSLLERNDRIAKTHKAILAEEAERLRAAPSEGQGATPLAVVQWRASNSDACARLGGNSPNCY</sequence>
<evidence type="ECO:0000313" key="2">
    <source>
        <dbReference type="EMBL" id="TWA99165.1"/>
    </source>
</evidence>
<name>A0A560DPY0_9BRAD</name>
<evidence type="ECO:0000256" key="1">
    <source>
        <dbReference type="SAM" id="MobiDB-lite"/>
    </source>
</evidence>
<proteinExistence type="predicted"/>
<keyword evidence="3" id="KW-1185">Reference proteome</keyword>
<dbReference type="EMBL" id="VITK01000004">
    <property type="protein sequence ID" value="TWA99165.1"/>
    <property type="molecule type" value="Genomic_DNA"/>
</dbReference>